<sequence>MDNFSAVQAPKVTHIPIAQYNSWFKFSKILGMKNQLRMFNSWSSKARVLYNGVNNGKGFRQTPSSGDRTDSS</sequence>
<dbReference type="Proteomes" id="UP001185092">
    <property type="component" value="Unassembled WGS sequence"/>
</dbReference>
<dbReference type="AlphaFoldDB" id="A0AAE3XRK7"/>
<protein>
    <submittedName>
        <fullName evidence="2">Uncharacterized protein</fullName>
    </submittedName>
</protein>
<feature type="region of interest" description="Disordered" evidence="1">
    <location>
        <begin position="53"/>
        <end position="72"/>
    </location>
</feature>
<evidence type="ECO:0000256" key="1">
    <source>
        <dbReference type="SAM" id="MobiDB-lite"/>
    </source>
</evidence>
<keyword evidence="3" id="KW-1185">Reference proteome</keyword>
<proteinExistence type="predicted"/>
<gene>
    <name evidence="2" type="ORF">HNQ88_004545</name>
</gene>
<evidence type="ECO:0000313" key="2">
    <source>
        <dbReference type="EMBL" id="MDR6241458.1"/>
    </source>
</evidence>
<name>A0AAE3XRK7_9BACT</name>
<accession>A0AAE3XRK7</accession>
<dbReference type="EMBL" id="JAVDQD010000008">
    <property type="protein sequence ID" value="MDR6241458.1"/>
    <property type="molecule type" value="Genomic_DNA"/>
</dbReference>
<reference evidence="2" key="1">
    <citation type="submission" date="2023-07" db="EMBL/GenBank/DDBJ databases">
        <title>Genomic Encyclopedia of Type Strains, Phase IV (KMG-IV): sequencing the most valuable type-strain genomes for metagenomic binning, comparative biology and taxonomic classification.</title>
        <authorList>
            <person name="Goeker M."/>
        </authorList>
    </citation>
    <scope>NUCLEOTIDE SEQUENCE</scope>
    <source>
        <strain evidence="2">DSM 26174</strain>
    </source>
</reference>
<comment type="caution">
    <text evidence="2">The sequence shown here is derived from an EMBL/GenBank/DDBJ whole genome shotgun (WGS) entry which is preliminary data.</text>
</comment>
<organism evidence="2 3">
    <name type="scientific">Aureibacter tunicatorum</name>
    <dbReference type="NCBI Taxonomy" id="866807"/>
    <lineage>
        <taxon>Bacteria</taxon>
        <taxon>Pseudomonadati</taxon>
        <taxon>Bacteroidota</taxon>
        <taxon>Cytophagia</taxon>
        <taxon>Cytophagales</taxon>
        <taxon>Persicobacteraceae</taxon>
        <taxon>Aureibacter</taxon>
    </lineage>
</organism>
<evidence type="ECO:0000313" key="3">
    <source>
        <dbReference type="Proteomes" id="UP001185092"/>
    </source>
</evidence>